<comment type="subcellular location">
    <subcellularLocation>
        <location evidence="1">Cell membrane</location>
    </subcellularLocation>
</comment>
<feature type="domain" description="Glycosyltransferase 2-like" evidence="7">
    <location>
        <begin position="8"/>
        <end position="132"/>
    </location>
</feature>
<reference evidence="8" key="1">
    <citation type="submission" date="2020-05" db="EMBL/GenBank/DDBJ databases">
        <authorList>
            <person name="Chiriac C."/>
            <person name="Salcher M."/>
            <person name="Ghai R."/>
            <person name="Kavagutti S V."/>
        </authorList>
    </citation>
    <scope>NUCLEOTIDE SEQUENCE</scope>
</reference>
<evidence type="ECO:0000313" key="8">
    <source>
        <dbReference type="EMBL" id="CAB4551441.1"/>
    </source>
</evidence>
<dbReference type="GO" id="GO:0005886">
    <property type="term" value="C:plasma membrane"/>
    <property type="evidence" value="ECO:0007669"/>
    <property type="project" value="UniProtKB-SubCell"/>
</dbReference>
<evidence type="ECO:0000256" key="2">
    <source>
        <dbReference type="ARBA" id="ARBA00022475"/>
    </source>
</evidence>
<dbReference type="Gene3D" id="3.90.550.10">
    <property type="entry name" value="Spore Coat Polysaccharide Biosynthesis Protein SpsA, Chain A"/>
    <property type="match status" value="1"/>
</dbReference>
<feature type="transmembrane region" description="Helical" evidence="6">
    <location>
        <begin position="250"/>
        <end position="272"/>
    </location>
</feature>
<feature type="transmembrane region" description="Helical" evidence="6">
    <location>
        <begin position="284"/>
        <end position="306"/>
    </location>
</feature>
<accession>A0A6J6CJ43</accession>
<evidence type="ECO:0000256" key="6">
    <source>
        <dbReference type="SAM" id="Phobius"/>
    </source>
</evidence>
<sequence length="310" mass="34567">MAEIRQVSFVMPVLNEEKYLETAVNSVLKQQTPGLSELILALGPSTDKTNEVAQELASRHSNLRLVHSPTGLTSTSLNLAIAESRYEVIIRVDAHSELPDGYALLAVKILNDTGAANVGGRMLAKGTTNFQKAVAFGYNNRIGLGGGSYHVGGAAGVADSVYLGCYRKSVLDELGGFSDTWVRAQDWELNQRIRKAGYQVWFDPRLEVGYYPRRTWLALAKQFLKTGIWRGALTRDDVANSRFRYWIPPLLVLSSLLWFPLWLYLLGIAFYSAGVTSLSWPVRLWLIAVLPTMHYSWGIGFWVGLIRGRK</sequence>
<proteinExistence type="predicted"/>
<keyword evidence="3" id="KW-0328">Glycosyltransferase</keyword>
<evidence type="ECO:0000256" key="5">
    <source>
        <dbReference type="ARBA" id="ARBA00023136"/>
    </source>
</evidence>
<dbReference type="AlphaFoldDB" id="A0A6J6CJ43"/>
<keyword evidence="4" id="KW-0808">Transferase</keyword>
<name>A0A6J6CJ43_9ZZZZ</name>
<evidence type="ECO:0000259" key="7">
    <source>
        <dbReference type="Pfam" id="PF00535"/>
    </source>
</evidence>
<organism evidence="8">
    <name type="scientific">freshwater metagenome</name>
    <dbReference type="NCBI Taxonomy" id="449393"/>
    <lineage>
        <taxon>unclassified sequences</taxon>
        <taxon>metagenomes</taxon>
        <taxon>ecological metagenomes</taxon>
    </lineage>
</organism>
<dbReference type="InterPro" id="IPR029044">
    <property type="entry name" value="Nucleotide-diphossugar_trans"/>
</dbReference>
<protein>
    <submittedName>
        <fullName evidence="8">Unannotated protein</fullName>
    </submittedName>
</protein>
<evidence type="ECO:0000256" key="3">
    <source>
        <dbReference type="ARBA" id="ARBA00022676"/>
    </source>
</evidence>
<dbReference type="SUPFAM" id="SSF53448">
    <property type="entry name" value="Nucleotide-diphospho-sugar transferases"/>
    <property type="match status" value="1"/>
</dbReference>
<keyword evidence="5 6" id="KW-0472">Membrane</keyword>
<keyword evidence="2" id="KW-1003">Cell membrane</keyword>
<keyword evidence="6" id="KW-1133">Transmembrane helix</keyword>
<dbReference type="CDD" id="cd02525">
    <property type="entry name" value="Succinoglycan_BP_ExoA"/>
    <property type="match status" value="1"/>
</dbReference>
<dbReference type="PANTHER" id="PTHR43646">
    <property type="entry name" value="GLYCOSYLTRANSFERASE"/>
    <property type="match status" value="1"/>
</dbReference>
<dbReference type="Pfam" id="PF00535">
    <property type="entry name" value="Glycos_transf_2"/>
    <property type="match status" value="1"/>
</dbReference>
<gene>
    <name evidence="8" type="ORF">UFOPK1503_01082</name>
</gene>
<evidence type="ECO:0000256" key="1">
    <source>
        <dbReference type="ARBA" id="ARBA00004236"/>
    </source>
</evidence>
<dbReference type="InterPro" id="IPR001173">
    <property type="entry name" value="Glyco_trans_2-like"/>
</dbReference>
<dbReference type="GO" id="GO:0016757">
    <property type="term" value="F:glycosyltransferase activity"/>
    <property type="evidence" value="ECO:0007669"/>
    <property type="project" value="UniProtKB-KW"/>
</dbReference>
<dbReference type="EMBL" id="CAEZST010000025">
    <property type="protein sequence ID" value="CAB4551441.1"/>
    <property type="molecule type" value="Genomic_DNA"/>
</dbReference>
<evidence type="ECO:0000256" key="4">
    <source>
        <dbReference type="ARBA" id="ARBA00022679"/>
    </source>
</evidence>
<keyword evidence="6" id="KW-0812">Transmembrane</keyword>
<dbReference type="PANTHER" id="PTHR43646:SF2">
    <property type="entry name" value="GLYCOSYLTRANSFERASE 2-LIKE DOMAIN-CONTAINING PROTEIN"/>
    <property type="match status" value="1"/>
</dbReference>